<keyword evidence="3" id="KW-1185">Reference proteome</keyword>
<dbReference type="AlphaFoldDB" id="A0A0N4V2E1"/>
<gene>
    <name evidence="2" type="ORF">EVEC_LOCUS3867</name>
</gene>
<dbReference type="InterPro" id="IPR029058">
    <property type="entry name" value="AB_hydrolase_fold"/>
</dbReference>
<organism evidence="4">
    <name type="scientific">Enterobius vermicularis</name>
    <name type="common">Human pinworm</name>
    <dbReference type="NCBI Taxonomy" id="51028"/>
    <lineage>
        <taxon>Eukaryota</taxon>
        <taxon>Metazoa</taxon>
        <taxon>Ecdysozoa</taxon>
        <taxon>Nematoda</taxon>
        <taxon>Chromadorea</taxon>
        <taxon>Rhabditida</taxon>
        <taxon>Spirurina</taxon>
        <taxon>Oxyuridomorpha</taxon>
        <taxon>Oxyuroidea</taxon>
        <taxon>Oxyuridae</taxon>
        <taxon>Enterobius</taxon>
    </lineage>
</organism>
<dbReference type="EMBL" id="UXUI01007703">
    <property type="protein sequence ID" value="VDD88820.1"/>
    <property type="molecule type" value="Genomic_DNA"/>
</dbReference>
<feature type="domain" description="DUF676" evidence="1">
    <location>
        <begin position="596"/>
        <end position="779"/>
    </location>
</feature>
<dbReference type="InterPro" id="IPR007751">
    <property type="entry name" value="DUF676_lipase-like"/>
</dbReference>
<reference evidence="4" key="1">
    <citation type="submission" date="2017-02" db="UniProtKB">
        <authorList>
            <consortium name="WormBaseParasite"/>
        </authorList>
    </citation>
    <scope>IDENTIFICATION</scope>
</reference>
<evidence type="ECO:0000313" key="2">
    <source>
        <dbReference type="EMBL" id="VDD88820.1"/>
    </source>
</evidence>
<sequence length="867" mass="99220">MRVELYPVHSVYIHLDRFYNMELSDREYYQIRFKLKVPVFCKAEIVYEQASCPSVVYPPCVSEGYGISKTIEISSDKSYETFNDSFRCTLQMLRRFDAVRRISVQMVIELYVLDHTRPPRMESFTLLTKRTLDIPLKLEKSSHVHRSVFFDSTVFSALTLTIHSSLISIVPVRKKLPPDPPTSEKLRKYHKALCYALLSTKSSIQKFIGQYSSLLSSPLHIESFDLEDEFKRFDDQFNHSSNGWAELEENAAILSRIISQLFAQLLQMFARSKQLSRTLNEEFDQLRIKRLGELFFFSENSMFKLQAVESNDYTPIQLIDHIKKSAYFSRLPKLDFYCSGTDLGPDNRTVIVEESFLPVGVPGQPFSLFSETPAINVSQKGIESPTTSDRAQSCVGNFCLPLKCSTTEEPYMIQTSNFGLTLLRSNKMICRRVSDPGIKRRLYQDAGSSSTLRHSLRHRKAQSTIALPTMLEKLDIQVTLEEEMSNVFFQDRIVEKNFFSMDNSSSSSSLSQRQSGSESAFSKVTHAKRHTSRKNDFLANFDQSIVLFVHLKEQLKEKLHSLNFQGYFYSDLARIPYRRPYFLENERSVSADYCDVHLIILVHGLEGSVEDLVHYRNILRLLLPRTNLHFLLSRINLSKTWSGIEELATNLLHEIFSELKGFSLWPKKISFIAHSMGGLIIRAMLGMPEANPLLPLLNTLLTLNAPHCGLLYNQRAAKWGVSLMRWWKQSATLEQLCLRDAVSFRDTFLYKLSTNGVLGKFKHVLLVGSCQDFYVPLHSAIISHCKAANKDKSIQSAAYDEMVSHMSTSMEDSSVHTVVVKYTVHHSFANTVTRAYQVTGKAAHIAVIDDDVFVERLLAVSAIRYFI</sequence>
<reference evidence="2 3" key="2">
    <citation type="submission" date="2018-10" db="EMBL/GenBank/DDBJ databases">
        <authorList>
            <consortium name="Pathogen Informatics"/>
        </authorList>
    </citation>
    <scope>NUCLEOTIDE SEQUENCE [LARGE SCALE GENOMIC DNA]</scope>
</reference>
<evidence type="ECO:0000313" key="4">
    <source>
        <dbReference type="WBParaSite" id="EVEC_0000415901-mRNA-1"/>
    </source>
</evidence>
<evidence type="ECO:0000313" key="3">
    <source>
        <dbReference type="Proteomes" id="UP000274131"/>
    </source>
</evidence>
<dbReference type="InterPro" id="IPR044294">
    <property type="entry name" value="Lipase-like"/>
</dbReference>
<dbReference type="Gene3D" id="3.40.50.1820">
    <property type="entry name" value="alpha/beta hydrolase"/>
    <property type="match status" value="1"/>
</dbReference>
<dbReference type="OrthoDB" id="273452at2759"/>
<dbReference type="SUPFAM" id="SSF53474">
    <property type="entry name" value="alpha/beta-Hydrolases"/>
    <property type="match status" value="1"/>
</dbReference>
<dbReference type="WBParaSite" id="EVEC_0000415901-mRNA-1">
    <property type="protein sequence ID" value="EVEC_0000415901-mRNA-1"/>
    <property type="gene ID" value="EVEC_0000415901"/>
</dbReference>
<evidence type="ECO:0000259" key="1">
    <source>
        <dbReference type="Pfam" id="PF05057"/>
    </source>
</evidence>
<dbReference type="Pfam" id="PF05057">
    <property type="entry name" value="DUF676"/>
    <property type="match status" value="1"/>
</dbReference>
<name>A0A0N4V2E1_ENTVE</name>
<dbReference type="Proteomes" id="UP000274131">
    <property type="component" value="Unassembled WGS sequence"/>
</dbReference>
<dbReference type="PANTHER" id="PTHR12482:SF5">
    <property type="entry name" value="DUF676 DOMAIN-CONTAINING PROTEIN"/>
    <property type="match status" value="1"/>
</dbReference>
<accession>A0A0N4V2E1</accession>
<proteinExistence type="predicted"/>
<dbReference type="PANTHER" id="PTHR12482">
    <property type="entry name" value="LIPASE ROG1-RELATED-RELATED"/>
    <property type="match status" value="1"/>
</dbReference>
<protein>
    <submittedName>
        <fullName evidence="4">DUF676 domain-containing protein</fullName>
    </submittedName>
</protein>